<comment type="caution">
    <text evidence="1">The sequence shown here is derived from an EMBL/GenBank/DDBJ whole genome shotgun (WGS) entry which is preliminary data.</text>
</comment>
<evidence type="ECO:0000313" key="1">
    <source>
        <dbReference type="EMBL" id="NEB84826.1"/>
    </source>
</evidence>
<reference evidence="1" key="1">
    <citation type="submission" date="2020-01" db="EMBL/GenBank/DDBJ databases">
        <title>Insect and environment-associated Actinomycetes.</title>
        <authorList>
            <person name="Currrie C."/>
            <person name="Chevrette M."/>
            <person name="Carlson C."/>
            <person name="Stubbendieck R."/>
            <person name="Wendt-Pienkowski E."/>
        </authorList>
    </citation>
    <scope>NUCLEOTIDE SEQUENCE</scope>
    <source>
        <strain evidence="1">SID505</strain>
    </source>
</reference>
<gene>
    <name evidence="1" type="ORF">G3I43_11665</name>
</gene>
<dbReference type="EMBL" id="JAAGMK010000320">
    <property type="protein sequence ID" value="NEB84826.1"/>
    <property type="molecule type" value="Genomic_DNA"/>
</dbReference>
<protein>
    <submittedName>
        <fullName evidence="1">DNA polymerase Y family protein</fullName>
    </submittedName>
</protein>
<feature type="non-terminal residue" evidence="1">
    <location>
        <position position="1"/>
    </location>
</feature>
<accession>A0A6G3SP79</accession>
<organism evidence="1">
    <name type="scientific">Streptomyces anulatus</name>
    <name type="common">Streptomyces chrysomallus</name>
    <dbReference type="NCBI Taxonomy" id="1892"/>
    <lineage>
        <taxon>Bacteria</taxon>
        <taxon>Bacillati</taxon>
        <taxon>Actinomycetota</taxon>
        <taxon>Actinomycetes</taxon>
        <taxon>Kitasatosporales</taxon>
        <taxon>Streptomycetaceae</taxon>
        <taxon>Streptomyces</taxon>
    </lineage>
</organism>
<dbReference type="AlphaFoldDB" id="A0A6G3SP79"/>
<sequence>TGADGAPVGVAGRLELSAEPAFLSVDGRRPAGVNGWAGPWPVLERWWARDGGRRIARMQVTTDDGHAWLLLVDRSRWWVEAHYG</sequence>
<name>A0A6G3SP79_STRAQ</name>
<proteinExistence type="predicted"/>